<comment type="subunit">
    <text evidence="7">The complex comprises the extracytoplasmic solute receptor protein and the two transmembrane proteins.</text>
</comment>
<dbReference type="GO" id="GO:0005886">
    <property type="term" value="C:plasma membrane"/>
    <property type="evidence" value="ECO:0007669"/>
    <property type="project" value="UniProtKB-SubCell"/>
</dbReference>
<dbReference type="EMBL" id="QRGO01000001">
    <property type="protein sequence ID" value="RDV03336.1"/>
    <property type="molecule type" value="Genomic_DNA"/>
</dbReference>
<dbReference type="OrthoDB" id="7374726at2"/>
<feature type="transmembrane region" description="Helical" evidence="7">
    <location>
        <begin position="345"/>
        <end position="367"/>
    </location>
</feature>
<dbReference type="GO" id="GO:0022857">
    <property type="term" value="F:transmembrane transporter activity"/>
    <property type="evidence" value="ECO:0007669"/>
    <property type="project" value="UniProtKB-UniRule"/>
</dbReference>
<keyword evidence="3 7" id="KW-0997">Cell inner membrane</keyword>
<gene>
    <name evidence="9" type="ORF">DXH78_01270</name>
</gene>
<feature type="transmembrane region" description="Helical" evidence="7">
    <location>
        <begin position="128"/>
        <end position="147"/>
    </location>
</feature>
<feature type="domain" description="TRAP C4-dicarboxylate transport system permease DctM subunit" evidence="8">
    <location>
        <begin position="140"/>
        <end position="548"/>
    </location>
</feature>
<evidence type="ECO:0000256" key="4">
    <source>
        <dbReference type="ARBA" id="ARBA00022692"/>
    </source>
</evidence>
<evidence type="ECO:0000256" key="2">
    <source>
        <dbReference type="ARBA" id="ARBA00022475"/>
    </source>
</evidence>
<feature type="transmembrane region" description="Helical" evidence="7">
    <location>
        <begin position="528"/>
        <end position="552"/>
    </location>
</feature>
<comment type="subcellular location">
    <subcellularLocation>
        <location evidence="1 7">Cell inner membrane</location>
        <topology evidence="1 7">Multi-pass membrane protein</topology>
    </subcellularLocation>
</comment>
<sequence>MDRRGPALSPDLDFVSGRRKLRAAPRARRLRRLVQCPAERPAPRIGHGAESSRVRLRLDRIPLRHNLRAGLRLRPDGDDSLHQLLVLPGNANLRLPDHAVLDQGHDRRIAQQGSGRHRRRLGRNRRHGAAPVTLAILGLAFIVLVIVGLPISFAVGVASVIATFLLSGVDNATIVQRMLTAINTFPLLAVIFFVFAGVLMARGGIARRLVMMAEVLVGWLPGSLAQIVCVASMFFGGVTGSAVAEVSSIGSMMIPAMEKDGYSRRFATAIVLMAATMGPIIPPSIGMIVFAHVAGNVSIAALFLAGVIPGVLIGMSLMAASFVHGKLYHRKELPVIPMRDKIIRVIDGMAGVFTMVIILGGIISGIFTATEAGAAAAVYALILTVFVYKEIKISELPEIMWECCLTNAVVMLLIATCSVFSWILTYENLPTLLAENFFNLIQSKWAFLLLLNVFLLIVGMFIDMTPALIMLVPMLIPLAIKFDINMVHLGLIMVINLSFGLTTPPVGTALFVALKVGKISMDKLLPPLLPLLACMSVVLLLVTYVPSIYDWLPRMLGLMK</sequence>
<evidence type="ECO:0000256" key="5">
    <source>
        <dbReference type="ARBA" id="ARBA00022989"/>
    </source>
</evidence>
<keyword evidence="6 7" id="KW-0472">Membrane</keyword>
<keyword evidence="4 7" id="KW-0812">Transmembrane</keyword>
<feature type="transmembrane region" description="Helical" evidence="7">
    <location>
        <begin position="225"/>
        <end position="246"/>
    </location>
</feature>
<dbReference type="AlphaFoldDB" id="A0A371B6W8"/>
<feature type="transmembrane region" description="Helical" evidence="7">
    <location>
        <begin position="266"/>
        <end position="293"/>
    </location>
</feature>
<feature type="transmembrane region" description="Helical" evidence="7">
    <location>
        <begin position="488"/>
        <end position="516"/>
    </location>
</feature>
<keyword evidence="10" id="KW-1185">Reference proteome</keyword>
<keyword evidence="5 7" id="KW-1133">Transmembrane helix</keyword>
<dbReference type="NCBIfam" id="TIGR00786">
    <property type="entry name" value="dctM"/>
    <property type="match status" value="1"/>
</dbReference>
<evidence type="ECO:0000313" key="10">
    <source>
        <dbReference type="Proteomes" id="UP000263993"/>
    </source>
</evidence>
<comment type="caution">
    <text evidence="9">The sequence shown here is derived from an EMBL/GenBank/DDBJ whole genome shotgun (WGS) entry which is preliminary data.</text>
</comment>
<dbReference type="Proteomes" id="UP000263993">
    <property type="component" value="Unassembled WGS sequence"/>
</dbReference>
<evidence type="ECO:0000256" key="6">
    <source>
        <dbReference type="ARBA" id="ARBA00023136"/>
    </source>
</evidence>
<comment type="similarity">
    <text evidence="7">Belongs to the TRAP transporter large permease family.</text>
</comment>
<feature type="transmembrane region" description="Helical" evidence="7">
    <location>
        <begin position="299"/>
        <end position="324"/>
    </location>
</feature>
<evidence type="ECO:0000256" key="3">
    <source>
        <dbReference type="ARBA" id="ARBA00022519"/>
    </source>
</evidence>
<comment type="function">
    <text evidence="7">Part of the tripartite ATP-independent periplasmic (TRAP) transport system.</text>
</comment>
<dbReference type="Pfam" id="PF06808">
    <property type="entry name" value="DctM"/>
    <property type="match status" value="1"/>
</dbReference>
<reference evidence="10" key="1">
    <citation type="submission" date="2018-08" db="EMBL/GenBank/DDBJ databases">
        <authorList>
            <person name="Kim S.-J."/>
            <person name="Jung G.-Y."/>
        </authorList>
    </citation>
    <scope>NUCLEOTIDE SEQUENCE [LARGE SCALE GENOMIC DNA]</scope>
    <source>
        <strain evidence="10">GY_H</strain>
    </source>
</reference>
<feature type="transmembrane region" description="Helical" evidence="7">
    <location>
        <begin position="445"/>
        <end position="476"/>
    </location>
</feature>
<protein>
    <recommendedName>
        <fullName evidence="7">TRAP transporter large permease protein</fullName>
    </recommendedName>
</protein>
<proteinExistence type="inferred from homology"/>
<accession>A0A371B6W8</accession>
<feature type="transmembrane region" description="Helical" evidence="7">
    <location>
        <begin position="403"/>
        <end position="425"/>
    </location>
</feature>
<dbReference type="PANTHER" id="PTHR33362">
    <property type="entry name" value="SIALIC ACID TRAP TRANSPORTER PERMEASE PROTEIN SIAT-RELATED"/>
    <property type="match status" value="1"/>
</dbReference>
<feature type="transmembrane region" description="Helical" evidence="7">
    <location>
        <begin position="185"/>
        <end position="205"/>
    </location>
</feature>
<keyword evidence="7" id="KW-0813">Transport</keyword>
<dbReference type="PANTHER" id="PTHR33362:SF2">
    <property type="entry name" value="TRAP TRANSPORTER LARGE PERMEASE PROTEIN"/>
    <property type="match status" value="1"/>
</dbReference>
<evidence type="ECO:0000256" key="7">
    <source>
        <dbReference type="RuleBase" id="RU369079"/>
    </source>
</evidence>
<organism evidence="9 10">
    <name type="scientific">Undibacter mobilis</name>
    <dbReference type="NCBI Taxonomy" id="2292256"/>
    <lineage>
        <taxon>Bacteria</taxon>
        <taxon>Pseudomonadati</taxon>
        <taxon>Pseudomonadota</taxon>
        <taxon>Alphaproteobacteria</taxon>
        <taxon>Hyphomicrobiales</taxon>
        <taxon>Nitrobacteraceae</taxon>
        <taxon>Undibacter</taxon>
    </lineage>
</organism>
<evidence type="ECO:0000313" key="9">
    <source>
        <dbReference type="EMBL" id="RDV03336.1"/>
    </source>
</evidence>
<dbReference type="InterPro" id="IPR004681">
    <property type="entry name" value="TRAP_DctM"/>
</dbReference>
<feature type="transmembrane region" description="Helical" evidence="7">
    <location>
        <begin position="153"/>
        <end position="173"/>
    </location>
</feature>
<name>A0A371B6W8_9BRAD</name>
<evidence type="ECO:0000259" key="8">
    <source>
        <dbReference type="Pfam" id="PF06808"/>
    </source>
</evidence>
<evidence type="ECO:0000256" key="1">
    <source>
        <dbReference type="ARBA" id="ARBA00004429"/>
    </source>
</evidence>
<feature type="transmembrane region" description="Helical" evidence="7">
    <location>
        <begin position="373"/>
        <end position="391"/>
    </location>
</feature>
<keyword evidence="2" id="KW-1003">Cell membrane</keyword>
<dbReference type="InterPro" id="IPR010656">
    <property type="entry name" value="DctM"/>
</dbReference>